<proteinExistence type="predicted"/>
<dbReference type="Proteomes" id="UP001177021">
    <property type="component" value="Unassembled WGS sequence"/>
</dbReference>
<protein>
    <submittedName>
        <fullName evidence="1">Uncharacterized protein</fullName>
    </submittedName>
</protein>
<evidence type="ECO:0000313" key="1">
    <source>
        <dbReference type="EMBL" id="CAJ2653152.1"/>
    </source>
</evidence>
<reference evidence="1" key="1">
    <citation type="submission" date="2023-10" db="EMBL/GenBank/DDBJ databases">
        <authorList>
            <person name="Rodriguez Cubillos JULIANA M."/>
            <person name="De Vega J."/>
        </authorList>
    </citation>
    <scope>NUCLEOTIDE SEQUENCE</scope>
</reference>
<name>A0ACB0K7B1_TRIPR</name>
<evidence type="ECO:0000313" key="2">
    <source>
        <dbReference type="Proteomes" id="UP001177021"/>
    </source>
</evidence>
<sequence>MSFNFNKKTLMKNLFSSNKSFGCIKSKPSNVIQPTQKPKISIYQNKNPKRITSSTTTSCDGNTGDEDYTSTPISCNDGNINDKNNYSILKPGTKLVDSIAVEKESDEPYEDFRKSILEMIMERDIYSEKDLQELLECFLQLNAKCHHHVIVEAFMEICEKIFPKKIC</sequence>
<gene>
    <name evidence="1" type="ORF">MILVUS5_LOCUS20543</name>
</gene>
<keyword evidence="2" id="KW-1185">Reference proteome</keyword>
<comment type="caution">
    <text evidence="1">The sequence shown here is derived from an EMBL/GenBank/DDBJ whole genome shotgun (WGS) entry which is preliminary data.</text>
</comment>
<accession>A0ACB0K7B1</accession>
<dbReference type="EMBL" id="CASHSV030000206">
    <property type="protein sequence ID" value="CAJ2653152.1"/>
    <property type="molecule type" value="Genomic_DNA"/>
</dbReference>
<organism evidence="1 2">
    <name type="scientific">Trifolium pratense</name>
    <name type="common">Red clover</name>
    <dbReference type="NCBI Taxonomy" id="57577"/>
    <lineage>
        <taxon>Eukaryota</taxon>
        <taxon>Viridiplantae</taxon>
        <taxon>Streptophyta</taxon>
        <taxon>Embryophyta</taxon>
        <taxon>Tracheophyta</taxon>
        <taxon>Spermatophyta</taxon>
        <taxon>Magnoliopsida</taxon>
        <taxon>eudicotyledons</taxon>
        <taxon>Gunneridae</taxon>
        <taxon>Pentapetalae</taxon>
        <taxon>rosids</taxon>
        <taxon>fabids</taxon>
        <taxon>Fabales</taxon>
        <taxon>Fabaceae</taxon>
        <taxon>Papilionoideae</taxon>
        <taxon>50 kb inversion clade</taxon>
        <taxon>NPAAA clade</taxon>
        <taxon>Hologalegina</taxon>
        <taxon>IRL clade</taxon>
        <taxon>Trifolieae</taxon>
        <taxon>Trifolium</taxon>
    </lineage>
</organism>